<evidence type="ECO:0000256" key="6">
    <source>
        <dbReference type="ARBA" id="ARBA00044504"/>
    </source>
</evidence>
<feature type="transmembrane region" description="Helical" evidence="8">
    <location>
        <begin position="1029"/>
        <end position="1055"/>
    </location>
</feature>
<dbReference type="GO" id="GO:0009705">
    <property type="term" value="C:plant-type vacuole membrane"/>
    <property type="evidence" value="ECO:0007669"/>
    <property type="project" value="TreeGrafter"/>
</dbReference>
<feature type="transmembrane region" description="Helical" evidence="8">
    <location>
        <begin position="167"/>
        <end position="188"/>
    </location>
</feature>
<keyword evidence="3 8" id="KW-0812">Transmembrane</keyword>
<feature type="transmembrane region" description="Helical" evidence="8">
    <location>
        <begin position="990"/>
        <end position="1017"/>
    </location>
</feature>
<dbReference type="GO" id="GO:0005886">
    <property type="term" value="C:plasma membrane"/>
    <property type="evidence" value="ECO:0007669"/>
    <property type="project" value="TreeGrafter"/>
</dbReference>
<sequence>MVSEERRESLLNKREEKHYYENCPGCKMDLHKAGQTGLPIKELFTIWVVVLGTGKGLSHCKERGRYWFLCRLCRVVFNTLFGLSTNFWMAVVTRFLLGSLNGLLGPIKAYAAEIFREEYQALGMSTISSAWGIGLIIGPALGGFLAQPAEKYPDLFSKDSLFGRFPYFLPCLCISVFSLVVAVGSFWMPETLHNHDSERPHQDSYKALEAASDTKDGNESAPKENLFRNWPLMSSIISYCVFALHDMAYSEIFSLWAVSPRKFGGLSYSTADVGEVLSISGFGLLVFQLTLYSSVAKYVGPVMTARAGGISIITGLFILQNKAVDQRQRGAANGLAMTGMSFFKALGPAGGGALFSWAQKRLDASILPGNRVVFFVLNVIEAIVILKAHGLQETLHNHDSRMPPQSSYKALEAASDTKEGNESTPTKSLFKNWPLMSAIILYCVFALHDMAYSEIFSLWAVTPRKFGGLNYSTVDVGEVLSISGCGLLVFQLTLYPLVERYFGPIVIARIAGVLSIPLLACYPYIAMLSGTALSVAINFASLLKNALSICIITGLFILQNKSVDQRQRGAANGLAMTSQSFFKAIGPAGAGVLFSWAQKRLDAPILPGAQVVFFVLNVIEAIETPLINKKYYYENCPGCKVDQHKSGQTGLPIKELFTIWIVILGTALPISSLFPFLYFMIKDFHIAKREEDISAYAGYVGSAFMLGRALTSVFWGTVADQYGRKPVIVFGTFVVVVFNTLFGLSVNFWMAITTRFLLGFLNGLIGPIKAYAAEIFREEYQALGMSTISTAWGIGLIIGPALGGFLAQPAEKYPDVFSKDSIFGRFPYFLPCLCISLFSLAVGIASFWLPETLHNHDSRMPPQSSYEALEEAASDTKDGNESAPKENLFKNWPLMSSIILYCVFSLHDMAYTEIFSLWTVSPRKFGGLSYSTVDVGEVLSISGFGLLVFQLSLYPLVEKCVGPIVIARVAGVLSIPVLTSYPYIAMLSGIALSVAINFASVIKNALSISIITGLFILQNKAVDQRQRGAANGIAMTAMSIFKAIGPAGAGVIFSWAQKRLDASILPGDQVVFFVLNVIEAIGVLLTFKPFLVEKQKN</sequence>
<proteinExistence type="inferred from homology"/>
<dbReference type="OrthoDB" id="10262656at2759"/>
<organism evidence="10 11">
    <name type="scientific">Solanum commersonii</name>
    <name type="common">Commerson's wild potato</name>
    <name type="synonym">Commerson's nightshade</name>
    <dbReference type="NCBI Taxonomy" id="4109"/>
    <lineage>
        <taxon>Eukaryota</taxon>
        <taxon>Viridiplantae</taxon>
        <taxon>Streptophyta</taxon>
        <taxon>Embryophyta</taxon>
        <taxon>Tracheophyta</taxon>
        <taxon>Spermatophyta</taxon>
        <taxon>Magnoliopsida</taxon>
        <taxon>eudicotyledons</taxon>
        <taxon>Gunneridae</taxon>
        <taxon>Pentapetalae</taxon>
        <taxon>asterids</taxon>
        <taxon>lamiids</taxon>
        <taxon>Solanales</taxon>
        <taxon>Solanaceae</taxon>
        <taxon>Solanoideae</taxon>
        <taxon>Solaneae</taxon>
        <taxon>Solanum</taxon>
    </lineage>
</organism>
<feature type="transmembrane region" description="Helical" evidence="8">
    <location>
        <begin position="479"/>
        <end position="498"/>
    </location>
</feature>
<dbReference type="Proteomes" id="UP000824120">
    <property type="component" value="Chromosome 2"/>
</dbReference>
<evidence type="ECO:0000256" key="8">
    <source>
        <dbReference type="SAM" id="Phobius"/>
    </source>
</evidence>
<dbReference type="Gene3D" id="1.20.1250.20">
    <property type="entry name" value="MFS general substrate transporter like domains"/>
    <property type="match status" value="3"/>
</dbReference>
<dbReference type="GO" id="GO:0022821">
    <property type="term" value="F:solute:potassium antiporter activity"/>
    <property type="evidence" value="ECO:0007669"/>
    <property type="project" value="TreeGrafter"/>
</dbReference>
<dbReference type="GO" id="GO:0090333">
    <property type="term" value="P:regulation of stomatal closure"/>
    <property type="evidence" value="ECO:0007669"/>
    <property type="project" value="TreeGrafter"/>
</dbReference>
<comment type="caution">
    <text evidence="10">The sequence shown here is derived from an EMBL/GenBank/DDBJ whole genome shotgun (WGS) entry which is preliminary data.</text>
</comment>
<reference evidence="10 11" key="1">
    <citation type="submission" date="2020-09" db="EMBL/GenBank/DDBJ databases">
        <title>De no assembly of potato wild relative species, Solanum commersonii.</title>
        <authorList>
            <person name="Cho K."/>
        </authorList>
    </citation>
    <scope>NUCLEOTIDE SEQUENCE [LARGE SCALE GENOMIC DNA]</scope>
    <source>
        <strain evidence="10">LZ3.2</strain>
        <tissue evidence="10">Leaf</tissue>
    </source>
</reference>
<protein>
    <recommendedName>
        <fullName evidence="9">Major facilitator superfamily (MFS) profile domain-containing protein</fullName>
    </recommendedName>
</protein>
<evidence type="ECO:0000256" key="1">
    <source>
        <dbReference type="ARBA" id="ARBA00004141"/>
    </source>
</evidence>
<keyword evidence="11" id="KW-1185">Reference proteome</keyword>
<evidence type="ECO:0000256" key="7">
    <source>
        <dbReference type="SAM" id="MobiDB-lite"/>
    </source>
</evidence>
<feature type="transmembrane region" description="Helical" evidence="8">
    <location>
        <begin position="756"/>
        <end position="776"/>
    </location>
</feature>
<feature type="transmembrane region" description="Helical" evidence="8">
    <location>
        <begin position="127"/>
        <end position="146"/>
    </location>
</feature>
<feature type="transmembrane region" description="Helical" evidence="8">
    <location>
        <begin position="270"/>
        <end position="292"/>
    </location>
</feature>
<dbReference type="PANTHER" id="PTHR23504">
    <property type="entry name" value="MAJOR FACILITATOR SUPERFAMILY DOMAIN-CONTAINING PROTEIN 10"/>
    <property type="match status" value="1"/>
</dbReference>
<feature type="transmembrane region" description="Helical" evidence="8">
    <location>
        <begin position="938"/>
        <end position="957"/>
    </location>
</feature>
<gene>
    <name evidence="10" type="ORF">H5410_011659</name>
</gene>
<evidence type="ECO:0000256" key="4">
    <source>
        <dbReference type="ARBA" id="ARBA00022989"/>
    </source>
</evidence>
<comment type="subcellular location">
    <subcellularLocation>
        <location evidence="1">Membrane</location>
        <topology evidence="1">Multi-pass membrane protein</topology>
    </subcellularLocation>
</comment>
<evidence type="ECO:0000259" key="9">
    <source>
        <dbReference type="PROSITE" id="PS50850"/>
    </source>
</evidence>
<feature type="transmembrane region" description="Helical" evidence="8">
    <location>
        <begin position="439"/>
        <end position="459"/>
    </location>
</feature>
<feature type="transmembrane region" description="Helical" evidence="8">
    <location>
        <begin position="656"/>
        <end position="681"/>
    </location>
</feature>
<feature type="transmembrane region" description="Helical" evidence="8">
    <location>
        <begin position="1070"/>
        <end position="1091"/>
    </location>
</feature>
<dbReference type="InterPro" id="IPR020846">
    <property type="entry name" value="MFS_dom"/>
</dbReference>
<feature type="transmembrane region" description="Helical" evidence="8">
    <location>
        <begin position="298"/>
        <end position="319"/>
    </location>
</feature>
<keyword evidence="5 8" id="KW-0472">Membrane</keyword>
<feature type="transmembrane region" description="Helical" evidence="8">
    <location>
        <begin position="505"/>
        <end position="525"/>
    </location>
</feature>
<dbReference type="CDD" id="cd17330">
    <property type="entry name" value="MFS_SLC46_TetA_like"/>
    <property type="match status" value="1"/>
</dbReference>
<feature type="transmembrane region" description="Helical" evidence="8">
    <location>
        <begin position="828"/>
        <end position="849"/>
    </location>
</feature>
<feature type="transmembrane region" description="Helical" evidence="8">
    <location>
        <begin position="964"/>
        <end position="984"/>
    </location>
</feature>
<feature type="transmembrane region" description="Helical" evidence="8">
    <location>
        <begin position="537"/>
        <end position="558"/>
    </location>
</feature>
<evidence type="ECO:0000256" key="5">
    <source>
        <dbReference type="ARBA" id="ARBA00023136"/>
    </source>
</evidence>
<keyword evidence="2" id="KW-0813">Transport</keyword>
<feature type="transmembrane region" description="Helical" evidence="8">
    <location>
        <begin position="727"/>
        <end position="750"/>
    </location>
</feature>
<dbReference type="PROSITE" id="PS50850">
    <property type="entry name" value="MFS"/>
    <property type="match status" value="1"/>
</dbReference>
<feature type="domain" description="Major facilitator superfamily (MFS) profile" evidence="9">
    <location>
        <begin position="655"/>
        <end position="1094"/>
    </location>
</feature>
<name>A0A9J6AQ39_SOLCO</name>
<evidence type="ECO:0000256" key="3">
    <source>
        <dbReference type="ARBA" id="ARBA00022692"/>
    </source>
</evidence>
<dbReference type="AlphaFoldDB" id="A0A9J6AQ39"/>
<feature type="transmembrane region" description="Helical" evidence="8">
    <location>
        <begin position="788"/>
        <end position="808"/>
    </location>
</feature>
<comment type="similarity">
    <text evidence="6">Belongs to the major facilitator superfamily. Phosphate:H(+) symporter (TC 2.A.1.9) family.</text>
</comment>
<dbReference type="Pfam" id="PF07690">
    <property type="entry name" value="MFS_1"/>
    <property type="match status" value="2"/>
</dbReference>
<dbReference type="FunFam" id="1.20.1250.20:FF:000301">
    <property type="entry name" value="Protein ZINC INDUCED FACILITATOR-LIKE 1"/>
    <property type="match status" value="1"/>
</dbReference>
<dbReference type="EMBL" id="JACXVP010000002">
    <property type="protein sequence ID" value="KAG5626441.1"/>
    <property type="molecule type" value="Genomic_DNA"/>
</dbReference>
<dbReference type="InterPro" id="IPR011701">
    <property type="entry name" value="MFS"/>
</dbReference>
<feature type="transmembrane region" description="Helical" evidence="8">
    <location>
        <begin position="75"/>
        <end position="97"/>
    </location>
</feature>
<feature type="region of interest" description="Disordered" evidence="7">
    <location>
        <begin position="396"/>
        <end position="426"/>
    </location>
</feature>
<feature type="transmembrane region" description="Helical" evidence="8">
    <location>
        <begin position="898"/>
        <end position="918"/>
    </location>
</feature>
<evidence type="ECO:0000313" key="11">
    <source>
        <dbReference type="Proteomes" id="UP000824120"/>
    </source>
</evidence>
<dbReference type="SUPFAM" id="SSF103473">
    <property type="entry name" value="MFS general substrate transporter"/>
    <property type="match status" value="3"/>
</dbReference>
<feature type="compositionally biased region" description="Basic and acidic residues" evidence="7">
    <location>
        <begin position="874"/>
        <end position="884"/>
    </location>
</feature>
<feature type="transmembrane region" description="Helical" evidence="8">
    <location>
        <begin position="693"/>
        <end position="715"/>
    </location>
</feature>
<feature type="region of interest" description="Disordered" evidence="7">
    <location>
        <begin position="859"/>
        <end position="884"/>
    </location>
</feature>
<feature type="transmembrane region" description="Helical" evidence="8">
    <location>
        <begin position="236"/>
        <end position="258"/>
    </location>
</feature>
<evidence type="ECO:0000313" key="10">
    <source>
        <dbReference type="EMBL" id="KAG5626441.1"/>
    </source>
</evidence>
<accession>A0A9J6AQ39</accession>
<dbReference type="InterPro" id="IPR036259">
    <property type="entry name" value="MFS_trans_sf"/>
</dbReference>
<dbReference type="PANTHER" id="PTHR23504:SF114">
    <property type="entry name" value="PROTEIN ZINC INDUCED FACILITATOR-LIKE 1"/>
    <property type="match status" value="1"/>
</dbReference>
<keyword evidence="4 8" id="KW-1133">Transmembrane helix</keyword>
<evidence type="ECO:0000256" key="2">
    <source>
        <dbReference type="ARBA" id="ARBA00022448"/>
    </source>
</evidence>